<feature type="transmembrane region" description="Helical" evidence="1">
    <location>
        <begin position="181"/>
        <end position="200"/>
    </location>
</feature>
<comment type="caution">
    <text evidence="2">The sequence shown here is derived from an EMBL/GenBank/DDBJ whole genome shotgun (WGS) entry which is preliminary data.</text>
</comment>
<feature type="transmembrane region" description="Helical" evidence="1">
    <location>
        <begin position="68"/>
        <end position="86"/>
    </location>
</feature>
<feature type="transmembrane region" description="Helical" evidence="1">
    <location>
        <begin position="36"/>
        <end position="56"/>
    </location>
</feature>
<feature type="transmembrane region" description="Helical" evidence="1">
    <location>
        <begin position="148"/>
        <end position="169"/>
    </location>
</feature>
<organism evidence="2 3">
    <name type="scientific">Massilia pinisoli</name>
    <dbReference type="NCBI Taxonomy" id="1772194"/>
    <lineage>
        <taxon>Bacteria</taxon>
        <taxon>Pseudomonadati</taxon>
        <taxon>Pseudomonadota</taxon>
        <taxon>Betaproteobacteria</taxon>
        <taxon>Burkholderiales</taxon>
        <taxon>Oxalobacteraceae</taxon>
        <taxon>Telluria group</taxon>
        <taxon>Massilia</taxon>
    </lineage>
</organism>
<keyword evidence="1" id="KW-1133">Transmembrane helix</keyword>
<name>A0ABT1ZSP5_9BURK</name>
<evidence type="ECO:0000313" key="3">
    <source>
        <dbReference type="Proteomes" id="UP001204151"/>
    </source>
</evidence>
<reference evidence="2 3" key="1">
    <citation type="submission" date="2022-08" db="EMBL/GenBank/DDBJ databases">
        <title>Reclassification of Massilia species as members of the genera Telluria, Duganella, Pseudoduganella, Mokoshia gen. nov. and Zemynaea gen. nov. using orthogonal and non-orthogonal genome-based approaches.</title>
        <authorList>
            <person name="Bowman J.P."/>
        </authorList>
    </citation>
    <scope>NUCLEOTIDE SEQUENCE [LARGE SCALE GENOMIC DNA]</scope>
    <source>
        <strain evidence="2 3">JCM 31316</strain>
    </source>
</reference>
<proteinExistence type="predicted"/>
<accession>A0ABT1ZSP5</accession>
<dbReference type="EMBL" id="JANUGW010000009">
    <property type="protein sequence ID" value="MCS0582679.1"/>
    <property type="molecule type" value="Genomic_DNA"/>
</dbReference>
<dbReference type="Proteomes" id="UP001204151">
    <property type="component" value="Unassembled WGS sequence"/>
</dbReference>
<keyword evidence="1" id="KW-0812">Transmembrane</keyword>
<evidence type="ECO:0000313" key="2">
    <source>
        <dbReference type="EMBL" id="MCS0582679.1"/>
    </source>
</evidence>
<sequence length="212" mass="23417">MDSKTLILCTATVLLLATSLIYGIKFLGRRNYLLGVEWLVVTLSTSNLLVFLLSGAQTAYKISYFCDAFSRGFGIPIIATAGLMAVTHRYKPSTFTDIVFFAAAIAGTAVLVSAGFVAKPLPYFYVLMWSAYSVYLAYFAYRLAHAGQVGHAFGVIVVLVLGETVAWTYDLFQFPHDDGRILFYTFALTTWSYTVVQLYYSYGALERAESAA</sequence>
<keyword evidence="1" id="KW-0472">Membrane</keyword>
<feature type="transmembrane region" description="Helical" evidence="1">
    <location>
        <begin position="6"/>
        <end position="24"/>
    </location>
</feature>
<dbReference type="RefSeq" id="WP_258817262.1">
    <property type="nucleotide sequence ID" value="NZ_JANUGW010000009.1"/>
</dbReference>
<gene>
    <name evidence="2" type="ORF">NX784_13845</name>
</gene>
<protein>
    <submittedName>
        <fullName evidence="2">Uncharacterized protein</fullName>
    </submittedName>
</protein>
<feature type="transmembrane region" description="Helical" evidence="1">
    <location>
        <begin position="98"/>
        <end position="117"/>
    </location>
</feature>
<evidence type="ECO:0000256" key="1">
    <source>
        <dbReference type="SAM" id="Phobius"/>
    </source>
</evidence>
<keyword evidence="3" id="KW-1185">Reference proteome</keyword>
<feature type="transmembrane region" description="Helical" evidence="1">
    <location>
        <begin position="123"/>
        <end position="141"/>
    </location>
</feature>